<proteinExistence type="predicted"/>
<dbReference type="KEGG" id="spon:HME9304_01141"/>
<dbReference type="RefSeq" id="WP_112377643.1">
    <property type="nucleotide sequence ID" value="NZ_CP030104.1"/>
</dbReference>
<protein>
    <submittedName>
        <fullName evidence="1">Uncharacterized protein</fullName>
    </submittedName>
</protein>
<dbReference type="AlphaFoldDB" id="A0A2Z4LQI2"/>
<gene>
    <name evidence="1" type="ORF">HME9304_01141</name>
</gene>
<name>A0A2Z4LQI2_9FLAO</name>
<dbReference type="Proteomes" id="UP000248536">
    <property type="component" value="Chromosome"/>
</dbReference>
<dbReference type="OrthoDB" id="1453104at2"/>
<keyword evidence="2" id="KW-1185">Reference proteome</keyword>
<reference evidence="1 2" key="1">
    <citation type="submission" date="2018-06" db="EMBL/GenBank/DDBJ databases">
        <title>Spongiibacterium sp. HME9304 Genome sequencing and assembly.</title>
        <authorList>
            <person name="Kang H."/>
            <person name="Kim H."/>
            <person name="Joh K."/>
        </authorList>
    </citation>
    <scope>NUCLEOTIDE SEQUENCE [LARGE SCALE GENOMIC DNA]</scope>
    <source>
        <strain evidence="1 2">HME9304</strain>
    </source>
</reference>
<evidence type="ECO:0000313" key="2">
    <source>
        <dbReference type="Proteomes" id="UP000248536"/>
    </source>
</evidence>
<dbReference type="EMBL" id="CP030104">
    <property type="protein sequence ID" value="AWX44141.1"/>
    <property type="molecule type" value="Genomic_DNA"/>
</dbReference>
<evidence type="ECO:0000313" key="1">
    <source>
        <dbReference type="EMBL" id="AWX44141.1"/>
    </source>
</evidence>
<accession>A0A2Z4LQI2</accession>
<sequence>MKKTEHPIIFANRDIENTPSKTYRKNYDIKLGALFKIGNPKNKSYLFIADSLLENIPENSPNLPVHKIINQTVVVIGILEMSNGRYKAILERKDKNDFYRGQSRLYSLINEAIIARELIPL</sequence>
<organism evidence="1 2">
    <name type="scientific">Flagellimonas maritima</name>
    <dbReference type="NCBI Taxonomy" id="1383885"/>
    <lineage>
        <taxon>Bacteria</taxon>
        <taxon>Pseudomonadati</taxon>
        <taxon>Bacteroidota</taxon>
        <taxon>Flavobacteriia</taxon>
        <taxon>Flavobacteriales</taxon>
        <taxon>Flavobacteriaceae</taxon>
        <taxon>Flagellimonas</taxon>
    </lineage>
</organism>